<protein>
    <recommendedName>
        <fullName evidence="2">Peptidase S74 domain-containing protein</fullName>
    </recommendedName>
</protein>
<name>A0A6L9Y1U7_9MICO</name>
<evidence type="ECO:0000313" key="3">
    <source>
        <dbReference type="EMBL" id="NEN07623.1"/>
    </source>
</evidence>
<dbReference type="RefSeq" id="WP_163291089.1">
    <property type="nucleotide sequence ID" value="NZ_JAAGWY010000004.1"/>
</dbReference>
<evidence type="ECO:0000259" key="2">
    <source>
        <dbReference type="PROSITE" id="PS51688"/>
    </source>
</evidence>
<dbReference type="PROSITE" id="PS51688">
    <property type="entry name" value="ICA"/>
    <property type="match status" value="1"/>
</dbReference>
<dbReference type="Proteomes" id="UP000474967">
    <property type="component" value="Unassembled WGS sequence"/>
</dbReference>
<gene>
    <name evidence="3" type="ORF">G3T36_17335</name>
</gene>
<accession>A0A6L9Y1U7</accession>
<evidence type="ECO:0000313" key="4">
    <source>
        <dbReference type="Proteomes" id="UP000474967"/>
    </source>
</evidence>
<dbReference type="AlphaFoldDB" id="A0A6L9Y1U7"/>
<feature type="region of interest" description="Disordered" evidence="1">
    <location>
        <begin position="1"/>
        <end position="25"/>
    </location>
</feature>
<evidence type="ECO:0000256" key="1">
    <source>
        <dbReference type="SAM" id="MobiDB-lite"/>
    </source>
</evidence>
<dbReference type="InterPro" id="IPR030392">
    <property type="entry name" value="S74_ICA"/>
</dbReference>
<feature type="domain" description="Peptidase S74" evidence="2">
    <location>
        <begin position="166"/>
        <end position="261"/>
    </location>
</feature>
<comment type="caution">
    <text evidence="3">The sequence shown here is derived from an EMBL/GenBank/DDBJ whole genome shotgun (WGS) entry which is preliminary data.</text>
</comment>
<organism evidence="3 4">
    <name type="scientific">Leifsonia tongyongensis</name>
    <dbReference type="NCBI Taxonomy" id="1268043"/>
    <lineage>
        <taxon>Bacteria</taxon>
        <taxon>Bacillati</taxon>
        <taxon>Actinomycetota</taxon>
        <taxon>Actinomycetes</taxon>
        <taxon>Micrococcales</taxon>
        <taxon>Microbacteriaceae</taxon>
        <taxon>Leifsonia</taxon>
    </lineage>
</organism>
<dbReference type="Pfam" id="PF13884">
    <property type="entry name" value="Peptidase_S74"/>
    <property type="match status" value="1"/>
</dbReference>
<proteinExistence type="predicted"/>
<keyword evidence="4" id="KW-1185">Reference proteome</keyword>
<dbReference type="EMBL" id="JAAGWY010000004">
    <property type="protein sequence ID" value="NEN07623.1"/>
    <property type="molecule type" value="Genomic_DNA"/>
</dbReference>
<reference evidence="3 4" key="1">
    <citation type="journal article" date="2014" name="J. Microbiol.">
        <title>Diaminobutyricibacter tongyongensis gen. nov., sp. nov. and Homoserinibacter gongjuensis gen. nov., sp. nov. belong to the family Microbacteriaceae.</title>
        <authorList>
            <person name="Kim S.J."/>
            <person name="Ahn J.H."/>
            <person name="Weon H.Y."/>
            <person name="Hamada M."/>
            <person name="Suzuki K."/>
            <person name="Kwon S.W."/>
        </authorList>
    </citation>
    <scope>NUCLEOTIDE SEQUENCE [LARGE SCALE GENOMIC DNA]</scope>
    <source>
        <strain evidence="3 4">NBRC 108724</strain>
    </source>
</reference>
<sequence length="261" mass="26269">MGISPGSLAWNVPPQMGDDARKQRDLERTQREQASALSAAATQIGSGGLLVNGGGSITISGTGSLNVGSGALNSGGSITAATTITAGGNIQGGGLISTGGITATGGIAAGGNVSGANVSATGNVSAGGGGTFPTGVNSTGVYNNLLTVAYRVQYVDSTGAMGYVPSSRRFKQDITPAPDVTSAMMAMQVVTFRYNQAVAELGAKAAVEWGVIAEDMDALGLKWAVDYDAQGLPYGVKYDRIVLALIPTLQDHERRLTAAGL</sequence>